<gene>
    <name evidence="1" type="ORF">C2M16_24010</name>
</gene>
<reference evidence="1 2" key="1">
    <citation type="submission" date="2018-01" db="EMBL/GenBank/DDBJ databases">
        <title>Draft Genomic Sequencing Of Potential Extraintestinal Pathogenic Escherichia coli B8S18 Isolated From Retail Chicken Skin.</title>
        <authorList>
            <person name="Xu A."/>
            <person name="Tilman S."/>
            <person name="Wisser-Parker K."/>
            <person name="Sheen S."/>
            <person name="Sommers C."/>
        </authorList>
    </citation>
    <scope>NUCLEOTIDE SEQUENCE [LARGE SCALE GENOMIC DNA]</scope>
    <source>
        <strain evidence="1 2">B8S18Com</strain>
    </source>
</reference>
<accession>A0A2K3TM82</accession>
<organism evidence="1 2">
    <name type="scientific">Escherichia coli</name>
    <dbReference type="NCBI Taxonomy" id="562"/>
    <lineage>
        <taxon>Bacteria</taxon>
        <taxon>Pseudomonadati</taxon>
        <taxon>Pseudomonadota</taxon>
        <taxon>Gammaproteobacteria</taxon>
        <taxon>Enterobacterales</taxon>
        <taxon>Enterobacteriaceae</taxon>
        <taxon>Escherichia</taxon>
    </lineage>
</organism>
<evidence type="ECO:0000313" key="1">
    <source>
        <dbReference type="EMBL" id="PNY65307.1"/>
    </source>
</evidence>
<proteinExistence type="predicted"/>
<dbReference type="RefSeq" id="WP_001542649.1">
    <property type="nucleotide sequence ID" value="NZ_AP027258.1"/>
</dbReference>
<dbReference type="EMBL" id="PPHQ01000028">
    <property type="protein sequence ID" value="PNY65307.1"/>
    <property type="molecule type" value="Genomic_DNA"/>
</dbReference>
<comment type="caution">
    <text evidence="1">The sequence shown here is derived from an EMBL/GenBank/DDBJ whole genome shotgun (WGS) entry which is preliminary data.</text>
</comment>
<name>A0A2K3TM82_ECOLX</name>
<protein>
    <submittedName>
        <fullName evidence="1">Uncharacterized protein</fullName>
    </submittedName>
</protein>
<evidence type="ECO:0000313" key="2">
    <source>
        <dbReference type="Proteomes" id="UP000236598"/>
    </source>
</evidence>
<sequence length="65" mass="7687">MTWNYRVMQFKGELAIYEVYYNEAGKVCGYSEKPVSPRGESLEDLRENLLRYSEALDEPILDYEN</sequence>
<dbReference type="AlphaFoldDB" id="A0A2K3TM82"/>
<dbReference type="Proteomes" id="UP000236598">
    <property type="component" value="Unassembled WGS sequence"/>
</dbReference>